<sequence length="313" mass="33877">MLLLSPRNVFLASAVLQPAMAYQLVGSWDGNNWRDGMFIESGVRNNYEFVDYLSEAQAQFAGLLETQNGKLILRADSRISLDPSAPGRHSVRLRTKATYNNVLVIGDFDHMPKMTCGVWPAFWMVGPKWPQDGEIDIIEAVNEMPQNQITLHTSPGCVPGVGPEGQSGARTGQTDCGAGNGDVGCGVFNTAGSGMGDGFNGVGGGVYATQWTNEGVKTWQWTKGNVPFDVLMGNPNPAGWGQPVANWVGCAFNNYLRDMSVIVQTTFCGGWAGQLWDKGSCAGRAPTCNEYVARNPGTFSEAYWVINSIKIYQ</sequence>
<proteinExistence type="predicted"/>
<evidence type="ECO:0000259" key="2">
    <source>
        <dbReference type="PROSITE" id="PS51762"/>
    </source>
</evidence>
<keyword evidence="1" id="KW-0732">Signal</keyword>
<feature type="domain" description="GH16" evidence="2">
    <location>
        <begin position="26"/>
        <end position="256"/>
    </location>
</feature>
<evidence type="ECO:0000313" key="4">
    <source>
        <dbReference type="Proteomes" id="UP000799640"/>
    </source>
</evidence>
<feature type="chain" id="PRO_5026025541" evidence="1">
    <location>
        <begin position="22"/>
        <end position="313"/>
    </location>
</feature>
<dbReference type="Proteomes" id="UP000799640">
    <property type="component" value="Unassembled WGS sequence"/>
</dbReference>
<dbReference type="SUPFAM" id="SSF49899">
    <property type="entry name" value="Concanavalin A-like lectins/glucanases"/>
    <property type="match status" value="1"/>
</dbReference>
<organism evidence="3 4">
    <name type="scientific">Trichodelitschia bisporula</name>
    <dbReference type="NCBI Taxonomy" id="703511"/>
    <lineage>
        <taxon>Eukaryota</taxon>
        <taxon>Fungi</taxon>
        <taxon>Dikarya</taxon>
        <taxon>Ascomycota</taxon>
        <taxon>Pezizomycotina</taxon>
        <taxon>Dothideomycetes</taxon>
        <taxon>Dothideomycetes incertae sedis</taxon>
        <taxon>Phaeotrichales</taxon>
        <taxon>Phaeotrichaceae</taxon>
        <taxon>Trichodelitschia</taxon>
    </lineage>
</organism>
<dbReference type="OrthoDB" id="192832at2759"/>
<dbReference type="EMBL" id="ML996706">
    <property type="protein sequence ID" value="KAF2396689.1"/>
    <property type="molecule type" value="Genomic_DNA"/>
</dbReference>
<evidence type="ECO:0000313" key="3">
    <source>
        <dbReference type="EMBL" id="KAF2396689.1"/>
    </source>
</evidence>
<gene>
    <name evidence="3" type="ORF">EJ06DRAFT_569626</name>
</gene>
<dbReference type="AlphaFoldDB" id="A0A6G1HLG2"/>
<reference evidence="3" key="1">
    <citation type="journal article" date="2020" name="Stud. Mycol.">
        <title>101 Dothideomycetes genomes: a test case for predicting lifestyles and emergence of pathogens.</title>
        <authorList>
            <person name="Haridas S."/>
            <person name="Albert R."/>
            <person name="Binder M."/>
            <person name="Bloem J."/>
            <person name="Labutti K."/>
            <person name="Salamov A."/>
            <person name="Andreopoulos B."/>
            <person name="Baker S."/>
            <person name="Barry K."/>
            <person name="Bills G."/>
            <person name="Bluhm B."/>
            <person name="Cannon C."/>
            <person name="Castanera R."/>
            <person name="Culley D."/>
            <person name="Daum C."/>
            <person name="Ezra D."/>
            <person name="Gonzalez J."/>
            <person name="Henrissat B."/>
            <person name="Kuo A."/>
            <person name="Liang C."/>
            <person name="Lipzen A."/>
            <person name="Lutzoni F."/>
            <person name="Magnuson J."/>
            <person name="Mondo S."/>
            <person name="Nolan M."/>
            <person name="Ohm R."/>
            <person name="Pangilinan J."/>
            <person name="Park H.-J."/>
            <person name="Ramirez L."/>
            <person name="Alfaro M."/>
            <person name="Sun H."/>
            <person name="Tritt A."/>
            <person name="Yoshinaga Y."/>
            <person name="Zwiers L.-H."/>
            <person name="Turgeon B."/>
            <person name="Goodwin S."/>
            <person name="Spatafora J."/>
            <person name="Crous P."/>
            <person name="Grigoriev I."/>
        </authorList>
    </citation>
    <scope>NUCLEOTIDE SEQUENCE</scope>
    <source>
        <strain evidence="3">CBS 262.69</strain>
    </source>
</reference>
<dbReference type="Gene3D" id="2.60.120.200">
    <property type="match status" value="1"/>
</dbReference>
<evidence type="ECO:0000256" key="1">
    <source>
        <dbReference type="SAM" id="SignalP"/>
    </source>
</evidence>
<dbReference type="Pfam" id="PF26113">
    <property type="entry name" value="GH16_XgeA"/>
    <property type="match status" value="1"/>
</dbReference>
<dbReference type="GO" id="GO:0009251">
    <property type="term" value="P:glucan catabolic process"/>
    <property type="evidence" value="ECO:0007669"/>
    <property type="project" value="TreeGrafter"/>
</dbReference>
<feature type="signal peptide" evidence="1">
    <location>
        <begin position="1"/>
        <end position="21"/>
    </location>
</feature>
<keyword evidence="4" id="KW-1185">Reference proteome</keyword>
<protein>
    <submittedName>
        <fullName evidence="3">Endo-1,3(4)-beta-glucanase-like protein</fullName>
    </submittedName>
</protein>
<dbReference type="InterPro" id="IPR050546">
    <property type="entry name" value="Glycosyl_Hydrlase_16"/>
</dbReference>
<dbReference type="GO" id="GO:0004553">
    <property type="term" value="F:hydrolase activity, hydrolyzing O-glycosyl compounds"/>
    <property type="evidence" value="ECO:0007669"/>
    <property type="project" value="InterPro"/>
</dbReference>
<dbReference type="InterPro" id="IPR000757">
    <property type="entry name" value="Beta-glucanase-like"/>
</dbReference>
<dbReference type="InterPro" id="IPR013320">
    <property type="entry name" value="ConA-like_dom_sf"/>
</dbReference>
<dbReference type="PROSITE" id="PS51762">
    <property type="entry name" value="GH16_2"/>
    <property type="match status" value="1"/>
</dbReference>
<dbReference type="PANTHER" id="PTHR10963:SF24">
    <property type="entry name" value="GLYCOSIDASE C21B10.07-RELATED"/>
    <property type="match status" value="1"/>
</dbReference>
<dbReference type="PANTHER" id="PTHR10963">
    <property type="entry name" value="GLYCOSYL HYDROLASE-RELATED"/>
    <property type="match status" value="1"/>
</dbReference>
<accession>A0A6G1HLG2</accession>
<name>A0A6G1HLG2_9PEZI</name>